<feature type="domain" description="Cell wall hydrolase SleB" evidence="2">
    <location>
        <begin position="79"/>
        <end position="188"/>
    </location>
</feature>
<evidence type="ECO:0000259" key="2">
    <source>
        <dbReference type="Pfam" id="PF07486"/>
    </source>
</evidence>
<evidence type="ECO:0000256" key="1">
    <source>
        <dbReference type="SAM" id="SignalP"/>
    </source>
</evidence>
<sequence length="193" mass="21204">MSKFIPLLAIACSCLLASFASSSTKHATDTLLSASEVLKVIQAQAEPPPQATATQEVVPPFSAKDRETLILNAFNEARGEGKKGIKAVLGVTMSRVESACYPDTVTEVVYQRKQFSWTSQRGTARTLASAARIDSSTLRKIQTIVDDYIAEGAKPNRSLLYHANYVKPSWAKSRQVKKVKTIGKHHFYDLKNC</sequence>
<protein>
    <submittedName>
        <fullName evidence="3">Cell wall hydrolase</fullName>
    </submittedName>
</protein>
<dbReference type="InterPro" id="IPR011105">
    <property type="entry name" value="Cell_wall_hydrolase_SleB"/>
</dbReference>
<keyword evidence="4" id="KW-1185">Reference proteome</keyword>
<proteinExistence type="predicted"/>
<keyword evidence="1" id="KW-0732">Signal</keyword>
<dbReference type="GO" id="GO:0016787">
    <property type="term" value="F:hydrolase activity"/>
    <property type="evidence" value="ECO:0007669"/>
    <property type="project" value="UniProtKB-KW"/>
</dbReference>
<dbReference type="EMBL" id="CP058627">
    <property type="protein sequence ID" value="QLG89071.1"/>
    <property type="molecule type" value="Genomic_DNA"/>
</dbReference>
<dbReference type="AlphaFoldDB" id="A0A7H9BLY2"/>
<dbReference type="RefSeq" id="WP_179355572.1">
    <property type="nucleotide sequence ID" value="NZ_CP058627.1"/>
</dbReference>
<dbReference type="Gene3D" id="1.10.10.2520">
    <property type="entry name" value="Cell wall hydrolase SleB, domain 1"/>
    <property type="match status" value="1"/>
</dbReference>
<reference evidence="3 4" key="1">
    <citation type="submission" date="2020-07" db="EMBL/GenBank/DDBJ databases">
        <title>Complete genome sequence of Chitinibacter sp. 2T18.</title>
        <authorList>
            <person name="Bae J.-W."/>
            <person name="Choi J.-W."/>
        </authorList>
    </citation>
    <scope>NUCLEOTIDE SEQUENCE [LARGE SCALE GENOMIC DNA]</scope>
    <source>
        <strain evidence="3 4">2T18</strain>
    </source>
</reference>
<gene>
    <name evidence="3" type="ORF">HQ393_12930</name>
</gene>
<dbReference type="Pfam" id="PF07486">
    <property type="entry name" value="Hydrolase_2"/>
    <property type="match status" value="1"/>
</dbReference>
<dbReference type="InterPro" id="IPR042047">
    <property type="entry name" value="SleB_dom1"/>
</dbReference>
<dbReference type="KEGG" id="chiz:HQ393_12930"/>
<feature type="signal peptide" evidence="1">
    <location>
        <begin position="1"/>
        <end position="27"/>
    </location>
</feature>
<feature type="chain" id="PRO_5029012376" evidence="1">
    <location>
        <begin position="28"/>
        <end position="193"/>
    </location>
</feature>
<evidence type="ECO:0000313" key="4">
    <source>
        <dbReference type="Proteomes" id="UP000509597"/>
    </source>
</evidence>
<evidence type="ECO:0000313" key="3">
    <source>
        <dbReference type="EMBL" id="QLG89071.1"/>
    </source>
</evidence>
<accession>A0A7H9BLY2</accession>
<name>A0A7H9BLY2_9NEIS</name>
<organism evidence="3 4">
    <name type="scientific">Chitinibacter bivalviorum</name>
    <dbReference type="NCBI Taxonomy" id="2739434"/>
    <lineage>
        <taxon>Bacteria</taxon>
        <taxon>Pseudomonadati</taxon>
        <taxon>Pseudomonadota</taxon>
        <taxon>Betaproteobacteria</taxon>
        <taxon>Neisseriales</taxon>
        <taxon>Chitinibacteraceae</taxon>
        <taxon>Chitinibacter</taxon>
    </lineage>
</organism>
<dbReference type="Proteomes" id="UP000509597">
    <property type="component" value="Chromosome"/>
</dbReference>
<keyword evidence="3" id="KW-0378">Hydrolase</keyword>